<dbReference type="OrthoDB" id="5272396at2759"/>
<gene>
    <name evidence="2" type="ORF">MBM_00606</name>
</gene>
<dbReference type="HOGENOM" id="CLU_973346_0_0_1"/>
<dbReference type="PANTHER" id="PTHR42085">
    <property type="entry name" value="F-BOX DOMAIN-CONTAINING PROTEIN"/>
    <property type="match status" value="1"/>
</dbReference>
<evidence type="ECO:0000259" key="1">
    <source>
        <dbReference type="Pfam" id="PF24864"/>
    </source>
</evidence>
<dbReference type="Pfam" id="PF24864">
    <property type="entry name" value="DUF7730"/>
    <property type="match status" value="1"/>
</dbReference>
<dbReference type="GeneID" id="18756541"/>
<dbReference type="PANTHER" id="PTHR42085:SF1">
    <property type="entry name" value="F-BOX DOMAIN-CONTAINING PROTEIN"/>
    <property type="match status" value="1"/>
</dbReference>
<dbReference type="OMA" id="CEYHEFA"/>
<sequence>MPSFLDLPREIRDEIYKYVLFSPSGLVTPTFTPHYATLKSRRRNFTAKTKLHLLTNPHDARNGDALIPRSQTRRPWKGKDTRTSISLALPSTCRQIYHETHGLFWDNNTFYFDGLHESGRGLGIVRTLKLMGQTASRLIQRVTIRMTSSYTEISALRKVLHTLSSRARLGHFRTLELVWEDAEFGELLHSYMESLAELVLFDTVMQDLKVGGGGGEWFERVVRVPRRPEQEADRDAFDEVVSQMHYAVGGKMVCGGVVRWENHVMV</sequence>
<feature type="domain" description="DUF7730" evidence="1">
    <location>
        <begin position="4"/>
        <end position="114"/>
    </location>
</feature>
<evidence type="ECO:0000313" key="3">
    <source>
        <dbReference type="Proteomes" id="UP000006753"/>
    </source>
</evidence>
<name>K1XLQ8_MARBU</name>
<dbReference type="InterPro" id="IPR038883">
    <property type="entry name" value="AN11006-like"/>
</dbReference>
<keyword evidence="3" id="KW-1185">Reference proteome</keyword>
<accession>K1XLQ8</accession>
<dbReference type="Proteomes" id="UP000006753">
    <property type="component" value="Unassembled WGS sequence"/>
</dbReference>
<dbReference type="EMBL" id="JH921428">
    <property type="protein sequence ID" value="EKD21493.1"/>
    <property type="molecule type" value="Genomic_DNA"/>
</dbReference>
<dbReference type="AlphaFoldDB" id="K1XLQ8"/>
<evidence type="ECO:0000313" key="2">
    <source>
        <dbReference type="EMBL" id="EKD21493.1"/>
    </source>
</evidence>
<reference evidence="2 3" key="1">
    <citation type="journal article" date="2012" name="BMC Genomics">
        <title>Sequencing the genome of Marssonina brunnea reveals fungus-poplar co-evolution.</title>
        <authorList>
            <person name="Zhu S."/>
            <person name="Cao Y.-Z."/>
            <person name="Jiang C."/>
            <person name="Tan B.-Y."/>
            <person name="Wang Z."/>
            <person name="Feng S."/>
            <person name="Zhang L."/>
            <person name="Su X.-H."/>
            <person name="Brejova B."/>
            <person name="Vinar T."/>
            <person name="Xu M."/>
            <person name="Wang M.-X."/>
            <person name="Zhang S.-G."/>
            <person name="Huang M.-R."/>
            <person name="Wu R."/>
            <person name="Zhou Y."/>
        </authorList>
    </citation>
    <scope>NUCLEOTIDE SEQUENCE [LARGE SCALE GENOMIC DNA]</scope>
    <source>
        <strain evidence="2 3">MB_m1</strain>
    </source>
</reference>
<dbReference type="InParanoid" id="K1XLQ8"/>
<protein>
    <recommendedName>
        <fullName evidence="1">DUF7730 domain-containing protein</fullName>
    </recommendedName>
</protein>
<dbReference type="InterPro" id="IPR056632">
    <property type="entry name" value="DUF7730"/>
</dbReference>
<organism evidence="2 3">
    <name type="scientific">Marssonina brunnea f. sp. multigermtubi (strain MB_m1)</name>
    <name type="common">Marssonina leaf spot fungus</name>
    <dbReference type="NCBI Taxonomy" id="1072389"/>
    <lineage>
        <taxon>Eukaryota</taxon>
        <taxon>Fungi</taxon>
        <taxon>Dikarya</taxon>
        <taxon>Ascomycota</taxon>
        <taxon>Pezizomycotina</taxon>
        <taxon>Leotiomycetes</taxon>
        <taxon>Helotiales</taxon>
        <taxon>Drepanopezizaceae</taxon>
        <taxon>Drepanopeziza</taxon>
    </lineage>
</organism>
<dbReference type="KEGG" id="mbe:MBM_00606"/>
<proteinExistence type="predicted"/>